<dbReference type="CDD" id="cd00093">
    <property type="entry name" value="HTH_XRE"/>
    <property type="match status" value="1"/>
</dbReference>
<name>A0ABX7X021_9GAMM</name>
<dbReference type="EMBL" id="CP072800">
    <property type="protein sequence ID" value="QTR49011.1"/>
    <property type="molecule type" value="Genomic_DNA"/>
</dbReference>
<evidence type="ECO:0000313" key="3">
    <source>
        <dbReference type="Proteomes" id="UP000672027"/>
    </source>
</evidence>
<feature type="domain" description="HTH cro/C1-type" evidence="1">
    <location>
        <begin position="10"/>
        <end position="65"/>
    </location>
</feature>
<evidence type="ECO:0000259" key="1">
    <source>
        <dbReference type="PROSITE" id="PS50943"/>
    </source>
</evidence>
<reference evidence="2 3" key="1">
    <citation type="submission" date="2021-04" db="EMBL/GenBank/DDBJ databases">
        <title>Genomics, taxonomy and metabolism of representatives of sulfur bacteria of the genus Thiothrix: Thiothrix fructosivorans QT, Thiothrix unzii A1T and three new species, Thiothrix subterranea sp. nov., Thiothrix litoralis sp. nov. and 'Candidatus Thiothrix anitrata' sp. nov.</title>
        <authorList>
            <person name="Ravin N.V."/>
            <person name="Smolyakov D."/>
            <person name="Rudenko T.S."/>
            <person name="Mardanov A.V."/>
            <person name="Beletsky A.V."/>
            <person name="Markov N.D."/>
            <person name="Fomenkov A.I."/>
            <person name="Roberts R.J."/>
            <person name="Karnachuk O.V."/>
            <person name="Novikov A."/>
            <person name="Grabovich M.Y."/>
        </authorList>
    </citation>
    <scope>NUCLEOTIDE SEQUENCE [LARGE SCALE GENOMIC DNA]</scope>
    <source>
        <strain evidence="2 3">A52</strain>
    </source>
</reference>
<protein>
    <submittedName>
        <fullName evidence="2">Helix-turn-helix transcriptional regulator</fullName>
    </submittedName>
</protein>
<dbReference type="PROSITE" id="PS50943">
    <property type="entry name" value="HTH_CROC1"/>
    <property type="match status" value="1"/>
</dbReference>
<dbReference type="Proteomes" id="UP000672027">
    <property type="component" value="Chromosome"/>
</dbReference>
<dbReference type="RefSeq" id="WP_210225878.1">
    <property type="nucleotide sequence ID" value="NZ_CP072800.1"/>
</dbReference>
<evidence type="ECO:0000313" key="2">
    <source>
        <dbReference type="EMBL" id="QTR49011.1"/>
    </source>
</evidence>
<dbReference type="SMART" id="SM00530">
    <property type="entry name" value="HTH_XRE"/>
    <property type="match status" value="1"/>
</dbReference>
<sequence length="79" mass="8973">MSAEALSLFLRKQMRHRGLSNTQVAQLAGISRQTWYNILNSEIKETKISTLIRVAEVLEVRPLQLLDVYFDGRVSNLAA</sequence>
<organism evidence="2 3">
    <name type="scientific">Candidatus Thiothrix anitrata</name>
    <dbReference type="NCBI Taxonomy" id="2823902"/>
    <lineage>
        <taxon>Bacteria</taxon>
        <taxon>Pseudomonadati</taxon>
        <taxon>Pseudomonadota</taxon>
        <taxon>Gammaproteobacteria</taxon>
        <taxon>Thiotrichales</taxon>
        <taxon>Thiotrichaceae</taxon>
        <taxon>Thiothrix</taxon>
    </lineage>
</organism>
<dbReference type="Pfam" id="PF13443">
    <property type="entry name" value="HTH_26"/>
    <property type="match status" value="1"/>
</dbReference>
<dbReference type="InterPro" id="IPR001387">
    <property type="entry name" value="Cro/C1-type_HTH"/>
</dbReference>
<dbReference type="SUPFAM" id="SSF47413">
    <property type="entry name" value="lambda repressor-like DNA-binding domains"/>
    <property type="match status" value="1"/>
</dbReference>
<dbReference type="Gene3D" id="1.10.260.40">
    <property type="entry name" value="lambda repressor-like DNA-binding domains"/>
    <property type="match status" value="1"/>
</dbReference>
<dbReference type="InterPro" id="IPR010982">
    <property type="entry name" value="Lambda_DNA-bd_dom_sf"/>
</dbReference>
<keyword evidence="3" id="KW-1185">Reference proteome</keyword>
<proteinExistence type="predicted"/>
<gene>
    <name evidence="2" type="ORF">J8380_12085</name>
</gene>
<accession>A0ABX7X021</accession>